<dbReference type="PANTHER" id="PTHR12369">
    <property type="entry name" value="CHONDROITIN SYNTHASE"/>
    <property type="match status" value="1"/>
</dbReference>
<dbReference type="EMBL" id="CAJFCJ010000004">
    <property type="protein sequence ID" value="CAD5113982.1"/>
    <property type="molecule type" value="Genomic_DNA"/>
</dbReference>
<dbReference type="OrthoDB" id="431432at2759"/>
<comment type="similarity">
    <text evidence="2 9">Belongs to the chondroitin N-acetylgalactosaminyltransferase family.</text>
</comment>
<dbReference type="EC" id="2.4.1.-" evidence="9"/>
<dbReference type="InterPro" id="IPR008428">
    <property type="entry name" value="Chond_GalNAc"/>
</dbReference>
<dbReference type="InterPro" id="IPR029044">
    <property type="entry name" value="Nucleotide-diphossugar_trans"/>
</dbReference>
<feature type="transmembrane region" description="Helical" evidence="9">
    <location>
        <begin position="12"/>
        <end position="32"/>
    </location>
</feature>
<comment type="subcellular location">
    <subcellularLocation>
        <location evidence="1 9">Golgi apparatus</location>
        <location evidence="1 9">Golgi stack membrane</location>
        <topology evidence="1 9">Single-pass type II membrane protein</topology>
    </subcellularLocation>
</comment>
<organism evidence="10 11">
    <name type="scientific">Dimorphilus gyrociliatus</name>
    <dbReference type="NCBI Taxonomy" id="2664684"/>
    <lineage>
        <taxon>Eukaryota</taxon>
        <taxon>Metazoa</taxon>
        <taxon>Spiralia</taxon>
        <taxon>Lophotrochozoa</taxon>
        <taxon>Annelida</taxon>
        <taxon>Polychaeta</taxon>
        <taxon>Polychaeta incertae sedis</taxon>
        <taxon>Dinophilidae</taxon>
        <taxon>Dimorphilus</taxon>
    </lineage>
</organism>
<keyword evidence="4 9" id="KW-0812">Transmembrane</keyword>
<dbReference type="Gene3D" id="3.90.550.10">
    <property type="entry name" value="Spore Coat Polysaccharide Biosynthesis Protein SpsA, Chain A"/>
    <property type="match status" value="1"/>
</dbReference>
<dbReference type="GO" id="GO:0032580">
    <property type="term" value="C:Golgi cisterna membrane"/>
    <property type="evidence" value="ECO:0007669"/>
    <property type="project" value="UniProtKB-SubCell"/>
</dbReference>
<evidence type="ECO:0000256" key="6">
    <source>
        <dbReference type="ARBA" id="ARBA00022989"/>
    </source>
</evidence>
<dbReference type="GO" id="GO:0047238">
    <property type="term" value="F:glucuronosyl-N-acetylgalactosaminyl-proteoglycan 4-beta-N-acetylgalactosaminyltransferase activity"/>
    <property type="evidence" value="ECO:0007669"/>
    <property type="project" value="TreeGrafter"/>
</dbReference>
<keyword evidence="5 9" id="KW-0735">Signal-anchor</keyword>
<evidence type="ECO:0000256" key="1">
    <source>
        <dbReference type="ARBA" id="ARBA00004447"/>
    </source>
</evidence>
<evidence type="ECO:0000256" key="9">
    <source>
        <dbReference type="RuleBase" id="RU364016"/>
    </source>
</evidence>
<evidence type="ECO:0000256" key="8">
    <source>
        <dbReference type="ARBA" id="ARBA00023136"/>
    </source>
</evidence>
<comment type="caution">
    <text evidence="10">The sequence shown here is derived from an EMBL/GenBank/DDBJ whole genome shotgun (WGS) entry which is preliminary data.</text>
</comment>
<evidence type="ECO:0000256" key="3">
    <source>
        <dbReference type="ARBA" id="ARBA00022679"/>
    </source>
</evidence>
<dbReference type="SUPFAM" id="SSF53448">
    <property type="entry name" value="Nucleotide-diphospho-sugar transferases"/>
    <property type="match status" value="1"/>
</dbReference>
<dbReference type="InterPro" id="IPR051227">
    <property type="entry name" value="CS_glycosyltransferase"/>
</dbReference>
<evidence type="ECO:0000256" key="5">
    <source>
        <dbReference type="ARBA" id="ARBA00022968"/>
    </source>
</evidence>
<keyword evidence="11" id="KW-1185">Reference proteome</keyword>
<name>A0A7I8VCP6_9ANNE</name>
<dbReference type="PANTHER" id="PTHR12369:SF17">
    <property type="entry name" value="CHONDROITIN SULFATE SYNTHASE 1-LIKE"/>
    <property type="match status" value="1"/>
</dbReference>
<evidence type="ECO:0000313" key="11">
    <source>
        <dbReference type="Proteomes" id="UP000549394"/>
    </source>
</evidence>
<sequence length="689" mass="80310">MDRKKKRRIEYERTLFFLAGIFIGFYIPSFVIHKGFCYEEGHLIEEESLGEDLQPRINLYVGVMTSEKYITSRAVFVNNTWGKPLYNHLDFYTSSELVNVKKVKLEGVDDSEYPPQKKSFRMLKYWCENYLDKYDWFLRADDDSYINMEKLKSWLVTIDSRRAFMIGHPGQGKAEKKGKIGISSTDYYCMGGPGVLFSRVALKRICPYIKTCERSVVSRHEDVEIGRCVLAHAGIGCSKSFELSTLFFSNYANNSNYFKANPEVGNLKSTLKDSLTMHAIKDVRYAYRIDFIILKNKVEKLKKKISTIYSALSGKVKEHQFDITKNNSWNTIANFKKFYQNYKEKPIVYMQTTGKIEILFFFQEVLYYLHNLIKRSYIIKNIPTVYRHFSPSNGLTYATDIRLEVDKKKSILQLKGTRKFSSIQSRILDVDDSSPITIVIPLFNKKEAFDRFLKMWISQAMDRNVHLLFTISKADKHLNIITNTINRFSASLPYGMSISYIVKDGDFSRGPILNYGSQAVPDHHIMCFLDVDLKLTKSTLRRIRASTIKGKQVYFPIMFSQFDSDFNKIYDGHNKNNGYWRESSFGQVCLYKTDFTNSLKLTESIYEWGKEDLEFAEQIIKKKILTIFRSPDVGITHIFHSIHCDRIINEEQKKMCIAVKYRTYASQNQLANKFYSSINLLNINNDNDQ</sequence>
<protein>
    <recommendedName>
        <fullName evidence="9">Hexosyltransferase</fullName>
        <ecNumber evidence="9">2.4.1.-</ecNumber>
    </recommendedName>
</protein>
<dbReference type="Pfam" id="PF05679">
    <property type="entry name" value="CHGN"/>
    <property type="match status" value="1"/>
</dbReference>
<evidence type="ECO:0000256" key="2">
    <source>
        <dbReference type="ARBA" id="ARBA00009239"/>
    </source>
</evidence>
<keyword evidence="6 9" id="KW-1133">Transmembrane helix</keyword>
<keyword evidence="3 9" id="KW-0808">Transferase</keyword>
<keyword evidence="8 9" id="KW-0472">Membrane</keyword>
<evidence type="ECO:0000256" key="7">
    <source>
        <dbReference type="ARBA" id="ARBA00023034"/>
    </source>
</evidence>
<keyword evidence="7 9" id="KW-0333">Golgi apparatus</keyword>
<accession>A0A7I8VCP6</accession>
<reference evidence="10 11" key="1">
    <citation type="submission" date="2020-08" db="EMBL/GenBank/DDBJ databases">
        <authorList>
            <person name="Hejnol A."/>
        </authorList>
    </citation>
    <scope>NUCLEOTIDE SEQUENCE [LARGE SCALE GENOMIC DNA]</scope>
</reference>
<evidence type="ECO:0000256" key="4">
    <source>
        <dbReference type="ARBA" id="ARBA00022692"/>
    </source>
</evidence>
<gene>
    <name evidence="10" type="ORF">DGYR_LOCUS2878</name>
</gene>
<dbReference type="Proteomes" id="UP000549394">
    <property type="component" value="Unassembled WGS sequence"/>
</dbReference>
<proteinExistence type="inferred from homology"/>
<dbReference type="Gene3D" id="3.90.550.50">
    <property type="match status" value="1"/>
</dbReference>
<dbReference type="AlphaFoldDB" id="A0A7I8VCP6"/>
<evidence type="ECO:0000313" key="10">
    <source>
        <dbReference type="EMBL" id="CAD5113982.1"/>
    </source>
</evidence>